<sequence length="50" mass="5485">MEFVSLVVVIVAAMITPILIHRLKISFLPVVVAEILMGIIIGNSFLNLVH</sequence>
<dbReference type="Gene3D" id="1.20.1530.20">
    <property type="match status" value="1"/>
</dbReference>
<proteinExistence type="predicted"/>
<gene>
    <name evidence="2" type="ORF">RCO12_12925</name>
</gene>
<dbReference type="RefSeq" id="WP_309552579.1">
    <property type="nucleotide sequence ID" value="NZ_JAVJGV010000311.1"/>
</dbReference>
<name>A0ABU1F1P9_9STAP</name>
<keyword evidence="1" id="KW-0812">Transmembrane</keyword>
<keyword evidence="1" id="KW-0472">Membrane</keyword>
<dbReference type="Proteomes" id="UP001255050">
    <property type="component" value="Unassembled WGS sequence"/>
</dbReference>
<keyword evidence="3" id="KW-1185">Reference proteome</keyword>
<dbReference type="InterPro" id="IPR038770">
    <property type="entry name" value="Na+/solute_symporter_sf"/>
</dbReference>
<feature type="transmembrane region" description="Helical" evidence="1">
    <location>
        <begin position="6"/>
        <end position="23"/>
    </location>
</feature>
<evidence type="ECO:0000313" key="2">
    <source>
        <dbReference type="EMBL" id="MDR5604289.1"/>
    </source>
</evidence>
<accession>A0ABU1F1P9</accession>
<feature type="transmembrane region" description="Helical" evidence="1">
    <location>
        <begin position="30"/>
        <end position="49"/>
    </location>
</feature>
<feature type="non-terminal residue" evidence="2">
    <location>
        <position position="50"/>
    </location>
</feature>
<evidence type="ECO:0000256" key="1">
    <source>
        <dbReference type="SAM" id="Phobius"/>
    </source>
</evidence>
<keyword evidence="1" id="KW-1133">Transmembrane helix</keyword>
<protein>
    <submittedName>
        <fullName evidence="2">Cation:proton antiporter</fullName>
    </submittedName>
</protein>
<organism evidence="2 3">
    <name type="scientific">Staphylococcus coagulans</name>
    <dbReference type="NCBI Taxonomy" id="74706"/>
    <lineage>
        <taxon>Bacteria</taxon>
        <taxon>Bacillati</taxon>
        <taxon>Bacillota</taxon>
        <taxon>Bacilli</taxon>
        <taxon>Bacillales</taxon>
        <taxon>Staphylococcaceae</taxon>
        <taxon>Staphylococcus</taxon>
    </lineage>
</organism>
<comment type="caution">
    <text evidence="2">The sequence shown here is derived from an EMBL/GenBank/DDBJ whole genome shotgun (WGS) entry which is preliminary data.</text>
</comment>
<dbReference type="EMBL" id="JAVJGV010000311">
    <property type="protein sequence ID" value="MDR5604289.1"/>
    <property type="molecule type" value="Genomic_DNA"/>
</dbReference>
<reference evidence="2 3" key="1">
    <citation type="submission" date="2023-08" db="EMBL/GenBank/DDBJ databases">
        <title>Whole genome sequencing of Staphylococcus coagulans NN-2474.</title>
        <authorList>
            <person name="Kropotov V.S."/>
            <person name="Boriskina E.V."/>
            <person name="Gordinskaya N.A."/>
            <person name="Shkurkina I.S."/>
            <person name="Kryazhev D.V."/>
            <person name="Alekseeva A.E."/>
            <person name="Makhova M.A."/>
        </authorList>
    </citation>
    <scope>NUCLEOTIDE SEQUENCE [LARGE SCALE GENOMIC DNA]</scope>
    <source>
        <strain evidence="2 3">NN-2474</strain>
    </source>
</reference>
<evidence type="ECO:0000313" key="3">
    <source>
        <dbReference type="Proteomes" id="UP001255050"/>
    </source>
</evidence>